<dbReference type="InterPro" id="IPR045039">
    <property type="entry name" value="NSI-like"/>
</dbReference>
<comment type="caution">
    <text evidence="4">The sequence shown here is derived from an EMBL/GenBank/DDBJ whole genome shotgun (WGS) entry which is preliminary data.</text>
</comment>
<keyword evidence="2" id="KW-0012">Acyltransferase</keyword>
<keyword evidence="5" id="KW-1185">Reference proteome</keyword>
<dbReference type="STRING" id="36844.SAMN04488501_10320"/>
<protein>
    <submittedName>
        <fullName evidence="4">Putative acetyltransferase</fullName>
    </submittedName>
</protein>
<evidence type="ECO:0000256" key="2">
    <source>
        <dbReference type="ARBA" id="ARBA00023315"/>
    </source>
</evidence>
<keyword evidence="1 4" id="KW-0808">Transferase</keyword>
<dbReference type="EMBL" id="LHUR01000012">
    <property type="protein sequence ID" value="KOA20834.1"/>
    <property type="molecule type" value="Genomic_DNA"/>
</dbReference>
<sequence length="138" mass="15984">MIGIQYKSEKVFTKEAVQELFLSVGWVSGQYPNRLHKALMNSDTVITAWDGENLVGLARALDDSELVAYIHYVLVNPKYQGKGIAKQMIEKIKEKYKNFRYIEIMPEERKNVSFYEKLGFQVMPEGTAMQICNSYNIY</sequence>
<dbReference type="GO" id="GO:0008080">
    <property type="term" value="F:N-acetyltransferase activity"/>
    <property type="evidence" value="ECO:0007669"/>
    <property type="project" value="InterPro"/>
</dbReference>
<dbReference type="Pfam" id="PF00583">
    <property type="entry name" value="Acetyltransf_1"/>
    <property type="match status" value="1"/>
</dbReference>
<feature type="domain" description="N-acetyltransferase" evidence="3">
    <location>
        <begin position="4"/>
        <end position="138"/>
    </location>
</feature>
<reference evidence="5" key="1">
    <citation type="submission" date="2015-08" db="EMBL/GenBank/DDBJ databases">
        <title>Genome sequence of the strict anaerobe Clostridium homopropionicum LuHBu1 (DSM 5847T).</title>
        <authorList>
            <person name="Poehlein A."/>
            <person name="Beck M."/>
            <person name="Schiel-Bengelsdorf B."/>
            <person name="Bengelsdorf F.R."/>
            <person name="Daniel R."/>
            <person name="Duerre P."/>
        </authorList>
    </citation>
    <scope>NUCLEOTIDE SEQUENCE [LARGE SCALE GENOMIC DNA]</scope>
    <source>
        <strain evidence="5">DSM 5847</strain>
    </source>
</reference>
<dbReference type="PANTHER" id="PTHR43626:SF4">
    <property type="entry name" value="GCN5-RELATED N-ACETYLTRANSFERASE 2, CHLOROPLASTIC"/>
    <property type="match status" value="1"/>
</dbReference>
<gene>
    <name evidence="4" type="ORF">CLHOM_09770</name>
</gene>
<dbReference type="PROSITE" id="PS51186">
    <property type="entry name" value="GNAT"/>
    <property type="match status" value="1"/>
</dbReference>
<proteinExistence type="predicted"/>
<dbReference type="SUPFAM" id="SSF55729">
    <property type="entry name" value="Acyl-CoA N-acyltransferases (Nat)"/>
    <property type="match status" value="1"/>
</dbReference>
<evidence type="ECO:0000256" key="1">
    <source>
        <dbReference type="ARBA" id="ARBA00022679"/>
    </source>
</evidence>
<evidence type="ECO:0000313" key="5">
    <source>
        <dbReference type="Proteomes" id="UP000037043"/>
    </source>
</evidence>
<dbReference type="Gene3D" id="3.40.630.30">
    <property type="match status" value="1"/>
</dbReference>
<dbReference type="RefSeq" id="WP_139205615.1">
    <property type="nucleotide sequence ID" value="NZ_LHUR01000012.1"/>
</dbReference>
<dbReference type="CDD" id="cd04301">
    <property type="entry name" value="NAT_SF"/>
    <property type="match status" value="1"/>
</dbReference>
<accession>A0A0L6ZCY0</accession>
<dbReference type="AlphaFoldDB" id="A0A0L6ZCY0"/>
<name>A0A0L6ZCY0_9CLOT</name>
<dbReference type="PANTHER" id="PTHR43626">
    <property type="entry name" value="ACYL-COA N-ACYLTRANSFERASE"/>
    <property type="match status" value="1"/>
</dbReference>
<dbReference type="GO" id="GO:0005737">
    <property type="term" value="C:cytoplasm"/>
    <property type="evidence" value="ECO:0007669"/>
    <property type="project" value="TreeGrafter"/>
</dbReference>
<evidence type="ECO:0000313" key="4">
    <source>
        <dbReference type="EMBL" id="KOA20834.1"/>
    </source>
</evidence>
<organism evidence="4 5">
    <name type="scientific">Clostridium homopropionicum DSM 5847</name>
    <dbReference type="NCBI Taxonomy" id="1121318"/>
    <lineage>
        <taxon>Bacteria</taxon>
        <taxon>Bacillati</taxon>
        <taxon>Bacillota</taxon>
        <taxon>Clostridia</taxon>
        <taxon>Eubacteriales</taxon>
        <taxon>Clostridiaceae</taxon>
        <taxon>Clostridium</taxon>
    </lineage>
</organism>
<dbReference type="PATRIC" id="fig|1121318.3.peg.984"/>
<dbReference type="Proteomes" id="UP000037043">
    <property type="component" value="Unassembled WGS sequence"/>
</dbReference>
<dbReference type="InterPro" id="IPR000182">
    <property type="entry name" value="GNAT_dom"/>
</dbReference>
<dbReference type="InterPro" id="IPR016181">
    <property type="entry name" value="Acyl_CoA_acyltransferase"/>
</dbReference>
<evidence type="ECO:0000259" key="3">
    <source>
        <dbReference type="PROSITE" id="PS51186"/>
    </source>
</evidence>